<protein>
    <submittedName>
        <fullName evidence="1">tRNA (Guanine-N(7)-)-methyltransferase</fullName>
    </submittedName>
</protein>
<dbReference type="AlphaFoldDB" id="A0A5A7PIF5"/>
<gene>
    <name evidence="1" type="ORF">STAS_08511</name>
</gene>
<organism evidence="1 2">
    <name type="scientific">Striga asiatica</name>
    <name type="common">Asiatic witchweed</name>
    <name type="synonym">Buchnera asiatica</name>
    <dbReference type="NCBI Taxonomy" id="4170"/>
    <lineage>
        <taxon>Eukaryota</taxon>
        <taxon>Viridiplantae</taxon>
        <taxon>Streptophyta</taxon>
        <taxon>Embryophyta</taxon>
        <taxon>Tracheophyta</taxon>
        <taxon>Spermatophyta</taxon>
        <taxon>Magnoliopsida</taxon>
        <taxon>eudicotyledons</taxon>
        <taxon>Gunneridae</taxon>
        <taxon>Pentapetalae</taxon>
        <taxon>asterids</taxon>
        <taxon>lamiids</taxon>
        <taxon>Lamiales</taxon>
        <taxon>Orobanchaceae</taxon>
        <taxon>Buchnereae</taxon>
        <taxon>Striga</taxon>
    </lineage>
</organism>
<evidence type="ECO:0000313" key="1">
    <source>
        <dbReference type="EMBL" id="GER32441.1"/>
    </source>
</evidence>
<keyword evidence="2" id="KW-1185">Reference proteome</keyword>
<keyword evidence="1" id="KW-0808">Transferase</keyword>
<dbReference type="GO" id="GO:0008168">
    <property type="term" value="F:methyltransferase activity"/>
    <property type="evidence" value="ECO:0007669"/>
    <property type="project" value="UniProtKB-KW"/>
</dbReference>
<comment type="caution">
    <text evidence="1">The sequence shown here is derived from an EMBL/GenBank/DDBJ whole genome shotgun (WGS) entry which is preliminary data.</text>
</comment>
<dbReference type="GO" id="GO:0032259">
    <property type="term" value="P:methylation"/>
    <property type="evidence" value="ECO:0007669"/>
    <property type="project" value="UniProtKB-KW"/>
</dbReference>
<name>A0A5A7PIF5_STRAF</name>
<sequence>MQRETIYKQSVSQSLTSEVKEITGHRNKSDGVQLAVAAACWTEFSRRTSCRRRSLSFSHSRRSPSSPRRRLKCASSIDRKCDVETERRSPAGLGVVGLLLRRRSYRRTELRGWLRLTGMYGCCR</sequence>
<keyword evidence="1" id="KW-0489">Methyltransferase</keyword>
<dbReference type="Proteomes" id="UP000325081">
    <property type="component" value="Unassembled WGS sequence"/>
</dbReference>
<reference evidence="2" key="1">
    <citation type="journal article" date="2019" name="Curr. Biol.">
        <title>Genome Sequence of Striga asiatica Provides Insight into the Evolution of Plant Parasitism.</title>
        <authorList>
            <person name="Yoshida S."/>
            <person name="Kim S."/>
            <person name="Wafula E.K."/>
            <person name="Tanskanen J."/>
            <person name="Kim Y.M."/>
            <person name="Honaas L."/>
            <person name="Yang Z."/>
            <person name="Spallek T."/>
            <person name="Conn C.E."/>
            <person name="Ichihashi Y."/>
            <person name="Cheong K."/>
            <person name="Cui S."/>
            <person name="Der J.P."/>
            <person name="Gundlach H."/>
            <person name="Jiao Y."/>
            <person name="Hori C."/>
            <person name="Ishida J.K."/>
            <person name="Kasahara H."/>
            <person name="Kiba T."/>
            <person name="Kim M.S."/>
            <person name="Koo N."/>
            <person name="Laohavisit A."/>
            <person name="Lee Y.H."/>
            <person name="Lumba S."/>
            <person name="McCourt P."/>
            <person name="Mortimer J.C."/>
            <person name="Mutuku J.M."/>
            <person name="Nomura T."/>
            <person name="Sasaki-Sekimoto Y."/>
            <person name="Seto Y."/>
            <person name="Wang Y."/>
            <person name="Wakatake T."/>
            <person name="Sakakibara H."/>
            <person name="Demura T."/>
            <person name="Yamaguchi S."/>
            <person name="Yoneyama K."/>
            <person name="Manabe R.I."/>
            <person name="Nelson D.C."/>
            <person name="Schulman A.H."/>
            <person name="Timko M.P."/>
            <person name="dePamphilis C.W."/>
            <person name="Choi D."/>
            <person name="Shirasu K."/>
        </authorList>
    </citation>
    <scope>NUCLEOTIDE SEQUENCE [LARGE SCALE GENOMIC DNA]</scope>
    <source>
        <strain evidence="2">cv. UVA1</strain>
    </source>
</reference>
<dbReference type="EMBL" id="BKCP01004605">
    <property type="protein sequence ID" value="GER32441.1"/>
    <property type="molecule type" value="Genomic_DNA"/>
</dbReference>
<accession>A0A5A7PIF5</accession>
<evidence type="ECO:0000313" key="2">
    <source>
        <dbReference type="Proteomes" id="UP000325081"/>
    </source>
</evidence>
<proteinExistence type="predicted"/>